<gene>
    <name evidence="1" type="ORF">KV203_13775</name>
</gene>
<reference evidence="1" key="1">
    <citation type="submission" date="2021-07" db="EMBL/GenBank/DDBJ databases">
        <title>Candidatus Kaistella beijingensis sp. nov. isolated from a municipal wastewater treatment plant is involved in sludge foaming.</title>
        <authorList>
            <person name="Song Y."/>
            <person name="Liu S.-J."/>
        </authorList>
    </citation>
    <scope>NUCLEOTIDE SEQUENCE</scope>
    <source>
        <strain evidence="1">DSM 43998</strain>
    </source>
</reference>
<proteinExistence type="predicted"/>
<keyword evidence="2" id="KW-1185">Reference proteome</keyword>
<dbReference type="InterPro" id="IPR029063">
    <property type="entry name" value="SAM-dependent_MTases_sf"/>
</dbReference>
<dbReference type="GO" id="GO:0008168">
    <property type="term" value="F:methyltransferase activity"/>
    <property type="evidence" value="ECO:0007669"/>
    <property type="project" value="UniProtKB-KW"/>
</dbReference>
<sequence>MRLGSRSLGPRRVMNLPLRIATDSRPVTNRLEWVRQGELDGLLRFGDTRVHVCLPDAMAATPTSPNDFLLLKVPDMIDAMAGIVEDIHPKFVLELGIFKGGSVVLYNEICRPRKLVAIDILPDRLPDLDEYLERTGSANTVSLNFGVDQSDRDRLAALYDKEFGRHRIDLVVDDASHFFFETRESFREFFPRLRPGGVYVIEDWGWSHWSGDTWQAAERGDYFYGRESMTNLVMELVVLSASRPNLVQSVSVTSSAVYVTRGSEDIEPGFDLSAHCLNRGEPLPHFS</sequence>
<evidence type="ECO:0000313" key="1">
    <source>
        <dbReference type="EMBL" id="QXQ12974.1"/>
    </source>
</evidence>
<dbReference type="EMBL" id="CP079105">
    <property type="protein sequence ID" value="QXQ12974.1"/>
    <property type="molecule type" value="Genomic_DNA"/>
</dbReference>
<protein>
    <submittedName>
        <fullName evidence="1">Class I SAM-dependent methyltransferase</fullName>
    </submittedName>
</protein>
<evidence type="ECO:0000313" key="2">
    <source>
        <dbReference type="Proteomes" id="UP000887023"/>
    </source>
</evidence>
<keyword evidence="1" id="KW-0489">Methyltransferase</keyword>
<organism evidence="1 2">
    <name type="scientific">Skermania pinensis</name>
    <dbReference type="NCBI Taxonomy" id="39122"/>
    <lineage>
        <taxon>Bacteria</taxon>
        <taxon>Bacillati</taxon>
        <taxon>Actinomycetota</taxon>
        <taxon>Actinomycetes</taxon>
        <taxon>Mycobacteriales</taxon>
        <taxon>Gordoniaceae</taxon>
        <taxon>Skermania</taxon>
    </lineage>
</organism>
<dbReference type="SUPFAM" id="SSF53335">
    <property type="entry name" value="S-adenosyl-L-methionine-dependent methyltransferases"/>
    <property type="match status" value="1"/>
</dbReference>
<dbReference type="Gene3D" id="3.40.50.150">
    <property type="entry name" value="Vaccinia Virus protein VP39"/>
    <property type="match status" value="1"/>
</dbReference>
<accession>A0ABX8S574</accession>
<keyword evidence="1" id="KW-0808">Transferase</keyword>
<name>A0ABX8S574_9ACTN</name>
<dbReference type="Pfam" id="PF13578">
    <property type="entry name" value="Methyltransf_24"/>
    <property type="match status" value="1"/>
</dbReference>
<dbReference type="Proteomes" id="UP000887023">
    <property type="component" value="Chromosome"/>
</dbReference>
<dbReference type="RefSeq" id="WP_169797501.1">
    <property type="nucleotide sequence ID" value="NZ_CP079105.1"/>
</dbReference>
<dbReference type="GO" id="GO:0032259">
    <property type="term" value="P:methylation"/>
    <property type="evidence" value="ECO:0007669"/>
    <property type="project" value="UniProtKB-KW"/>
</dbReference>